<dbReference type="GO" id="GO:0005840">
    <property type="term" value="C:ribosome"/>
    <property type="evidence" value="ECO:0007669"/>
    <property type="project" value="UniProtKB-KW"/>
</dbReference>
<keyword evidence="6" id="KW-0934">Plastid</keyword>
<dbReference type="NCBIfam" id="TIGR01023">
    <property type="entry name" value="rpmG_bact"/>
    <property type="match status" value="1"/>
</dbReference>
<dbReference type="EMBL" id="KU646490">
    <property type="protein sequence ID" value="ANI25402.1"/>
    <property type="molecule type" value="Genomic_DNA"/>
</dbReference>
<evidence type="ECO:0000256" key="2">
    <source>
        <dbReference type="ARBA" id="ARBA00022980"/>
    </source>
</evidence>
<protein>
    <recommendedName>
        <fullName evidence="4 5">Large ribosomal subunit protein bL33c</fullName>
    </recommendedName>
</protein>
<dbReference type="GO" id="GO:0006412">
    <property type="term" value="P:translation"/>
    <property type="evidence" value="ECO:0007669"/>
    <property type="project" value="UniProtKB-UniRule"/>
</dbReference>
<evidence type="ECO:0000313" key="6">
    <source>
        <dbReference type="EMBL" id="ANI25402.1"/>
    </source>
</evidence>
<comment type="similarity">
    <text evidence="1 5">Belongs to the bacterial ribosomal protein bL33 family.</text>
</comment>
<dbReference type="PANTHER" id="PTHR43168">
    <property type="entry name" value="50S RIBOSOMAL PROTEIN L33, CHLOROPLASTIC"/>
    <property type="match status" value="1"/>
</dbReference>
<dbReference type="GO" id="GO:1990904">
    <property type="term" value="C:ribonucleoprotein complex"/>
    <property type="evidence" value="ECO:0007669"/>
    <property type="project" value="UniProtKB-KW"/>
</dbReference>
<dbReference type="NCBIfam" id="NF001860">
    <property type="entry name" value="PRK00595.1"/>
    <property type="match status" value="1"/>
</dbReference>
<dbReference type="PANTHER" id="PTHR43168:SF2">
    <property type="entry name" value="LARGE RIBOSOMAL SUBUNIT PROTEIN BL33C"/>
    <property type="match status" value="1"/>
</dbReference>
<dbReference type="NCBIfam" id="NF001764">
    <property type="entry name" value="PRK00504.1"/>
    <property type="match status" value="1"/>
</dbReference>
<dbReference type="Gene3D" id="2.20.28.120">
    <property type="entry name" value="Ribosomal protein L33"/>
    <property type="match status" value="1"/>
</dbReference>
<keyword evidence="2 5" id="KW-0689">Ribosomal protein</keyword>
<evidence type="ECO:0000256" key="5">
    <source>
        <dbReference type="HAMAP-Rule" id="MF_00294"/>
    </source>
</evidence>
<dbReference type="AlphaFoldDB" id="A0A191T4T8"/>
<reference evidence="6" key="1">
    <citation type="journal article" date="2016" name="Front. Plant Sci.">
        <title>Comparative Chloroplast Genome Analyses of Streptophyte Green Algae Uncover Major Structural Alterations in the Klebsormidiophyceae, Coleochaetophyceae and Zygnematophyceae.</title>
        <authorList>
            <person name="Lemieux C."/>
            <person name="Otis C."/>
            <person name="Turmel M."/>
        </authorList>
    </citation>
    <scope>NUCLEOTIDE SEQUENCE</scope>
</reference>
<accession>A0A191T4T8</accession>
<keyword evidence="3 5" id="KW-0687">Ribonucleoprotein</keyword>
<dbReference type="GO" id="GO:0003735">
    <property type="term" value="F:structural constituent of ribosome"/>
    <property type="evidence" value="ECO:0007669"/>
    <property type="project" value="InterPro"/>
</dbReference>
<dbReference type="GeneID" id="27986510"/>
<evidence type="ECO:0000256" key="1">
    <source>
        <dbReference type="ARBA" id="ARBA00007596"/>
    </source>
</evidence>
<dbReference type="InterPro" id="IPR018264">
    <property type="entry name" value="Ribosomal_bL33_CS"/>
</dbReference>
<proteinExistence type="inferred from homology"/>
<dbReference type="InterPro" id="IPR001705">
    <property type="entry name" value="Ribosomal_bL33"/>
</dbReference>
<dbReference type="PROSITE" id="PS00582">
    <property type="entry name" value="RIBOSOMAL_L33"/>
    <property type="match status" value="1"/>
</dbReference>
<sequence length="65" mass="7715">MAKSKDVRIVITLECTDCRSNLNRRSIGVSRYMTQKNRRHTPNRLELKKFCSYCNKSTIHKEVKK</sequence>
<gene>
    <name evidence="5 6" type="primary">rpl33</name>
</gene>
<name>A0A191T4T8_9VIRI</name>
<comment type="subcellular location">
    <subcellularLocation>
        <location evidence="5">Plastid</location>
        <location evidence="5">Chloroplast</location>
    </subcellularLocation>
</comment>
<dbReference type="RefSeq" id="YP_009256642.1">
    <property type="nucleotide sequence ID" value="NC_030313.1"/>
</dbReference>
<keyword evidence="6" id="KW-0150">Chloroplast</keyword>
<organism evidence="6">
    <name type="scientific">Entransia fimbriata</name>
    <dbReference type="NCBI Taxonomy" id="130991"/>
    <lineage>
        <taxon>Eukaryota</taxon>
        <taxon>Viridiplantae</taxon>
        <taxon>Streptophyta</taxon>
        <taxon>Klebsormidiophyceae</taxon>
        <taxon>Entransiales</taxon>
        <taxon>Entransiaceae</taxon>
        <taxon>Entransia</taxon>
    </lineage>
</organism>
<dbReference type="InterPro" id="IPR038584">
    <property type="entry name" value="Ribosomal_bL33_sf"/>
</dbReference>
<dbReference type="HAMAP" id="MF_00294">
    <property type="entry name" value="Ribosomal_bL33"/>
    <property type="match status" value="1"/>
</dbReference>
<evidence type="ECO:0000256" key="4">
    <source>
        <dbReference type="ARBA" id="ARBA00035276"/>
    </source>
</evidence>
<geneLocation type="chloroplast" evidence="6"/>
<dbReference type="GO" id="GO:0009507">
    <property type="term" value="C:chloroplast"/>
    <property type="evidence" value="ECO:0007669"/>
    <property type="project" value="UniProtKB-SubCell"/>
</dbReference>
<dbReference type="InterPro" id="IPR011332">
    <property type="entry name" value="Ribosomal_zn-bd"/>
</dbReference>
<evidence type="ECO:0000256" key="3">
    <source>
        <dbReference type="ARBA" id="ARBA00023274"/>
    </source>
</evidence>
<dbReference type="SUPFAM" id="SSF57829">
    <property type="entry name" value="Zn-binding ribosomal proteins"/>
    <property type="match status" value="1"/>
</dbReference>
<dbReference type="Pfam" id="PF00471">
    <property type="entry name" value="Ribosomal_L33"/>
    <property type="match status" value="1"/>
</dbReference>